<name>A0A5B0M1E3_PUCGR</name>
<evidence type="ECO:0000313" key="4">
    <source>
        <dbReference type="Proteomes" id="UP000324748"/>
    </source>
</evidence>
<keyword evidence="1" id="KW-0175">Coiled coil</keyword>
<keyword evidence="4" id="KW-1185">Reference proteome</keyword>
<dbReference type="OrthoDB" id="2506111at2759"/>
<proteinExistence type="predicted"/>
<evidence type="ECO:0000256" key="1">
    <source>
        <dbReference type="SAM" id="Coils"/>
    </source>
</evidence>
<evidence type="ECO:0000313" key="3">
    <source>
        <dbReference type="EMBL" id="KAA1069594.1"/>
    </source>
</evidence>
<feature type="region of interest" description="Disordered" evidence="2">
    <location>
        <begin position="1"/>
        <end position="92"/>
    </location>
</feature>
<dbReference type="AlphaFoldDB" id="A0A5B0M1E3"/>
<organism evidence="3 4">
    <name type="scientific">Puccinia graminis f. sp. tritici</name>
    <dbReference type="NCBI Taxonomy" id="56615"/>
    <lineage>
        <taxon>Eukaryota</taxon>
        <taxon>Fungi</taxon>
        <taxon>Dikarya</taxon>
        <taxon>Basidiomycota</taxon>
        <taxon>Pucciniomycotina</taxon>
        <taxon>Pucciniomycetes</taxon>
        <taxon>Pucciniales</taxon>
        <taxon>Pucciniaceae</taxon>
        <taxon>Puccinia</taxon>
    </lineage>
</organism>
<comment type="caution">
    <text evidence="3">The sequence shown here is derived from an EMBL/GenBank/DDBJ whole genome shotgun (WGS) entry which is preliminary data.</text>
</comment>
<dbReference type="EMBL" id="VSWC01000183">
    <property type="protein sequence ID" value="KAA1069594.1"/>
    <property type="molecule type" value="Genomic_DNA"/>
</dbReference>
<dbReference type="Proteomes" id="UP000324748">
    <property type="component" value="Unassembled WGS sequence"/>
</dbReference>
<protein>
    <submittedName>
        <fullName evidence="3">Uncharacterized protein</fullName>
    </submittedName>
</protein>
<reference evidence="3 4" key="1">
    <citation type="submission" date="2019-05" db="EMBL/GenBank/DDBJ databases">
        <title>Emergence of the Ug99 lineage of the wheat stem rust pathogen through somatic hybridization.</title>
        <authorList>
            <person name="Li F."/>
            <person name="Upadhyaya N.M."/>
            <person name="Sperschneider J."/>
            <person name="Matny O."/>
            <person name="Nguyen-Phuc H."/>
            <person name="Mago R."/>
            <person name="Raley C."/>
            <person name="Miller M.E."/>
            <person name="Silverstein K.A.T."/>
            <person name="Henningsen E."/>
            <person name="Hirsch C.D."/>
            <person name="Visser B."/>
            <person name="Pretorius Z.A."/>
            <person name="Steffenson B.J."/>
            <person name="Schwessinger B."/>
            <person name="Dodds P.N."/>
            <person name="Figueroa M."/>
        </authorList>
    </citation>
    <scope>NUCLEOTIDE SEQUENCE [LARGE SCALE GENOMIC DNA]</scope>
    <source>
        <strain evidence="3">21-0</strain>
    </source>
</reference>
<feature type="coiled-coil region" evidence="1">
    <location>
        <begin position="104"/>
        <end position="138"/>
    </location>
</feature>
<sequence>MPLNAPQGFSGLLNASQGPRSTAKRPRTPQCAPRILKTPPSAPQGPQTTCQSAPEPSRGPSEHPAASSKPQNPKKRGVEDLQNPKPPYLTDPKDAKLAKVQAQLAELVTVVNEERKARKELEAQLAKKEAELVATVATTNIPPQAPTAPVKGLKIGAPNKFDGTHGAKAEVFIKQVNLYILANQHLLSTDRAIMVFILSYLTGPASLWAQPWMRKVMCKTETIKHDNFVTQFNAMYCDTEKKNWWR</sequence>
<evidence type="ECO:0000256" key="2">
    <source>
        <dbReference type="SAM" id="MobiDB-lite"/>
    </source>
</evidence>
<accession>A0A5B0M1E3</accession>
<feature type="compositionally biased region" description="Polar residues" evidence="2">
    <location>
        <begin position="44"/>
        <end position="54"/>
    </location>
</feature>
<gene>
    <name evidence="3" type="ORF">PGT21_028922</name>
</gene>